<name>A0A853CC31_9ACTN</name>
<feature type="region of interest" description="Disordered" evidence="1">
    <location>
        <begin position="278"/>
        <end position="404"/>
    </location>
</feature>
<organism evidence="3 4">
    <name type="scientific">Petropleomorpha daqingensis</name>
    <dbReference type="NCBI Taxonomy" id="2026353"/>
    <lineage>
        <taxon>Bacteria</taxon>
        <taxon>Bacillati</taxon>
        <taxon>Actinomycetota</taxon>
        <taxon>Actinomycetes</taxon>
        <taxon>Geodermatophilales</taxon>
        <taxon>Geodermatophilaceae</taxon>
        <taxon>Petropleomorpha</taxon>
    </lineage>
</organism>
<evidence type="ECO:0000259" key="2">
    <source>
        <dbReference type="Pfam" id="PF18915"/>
    </source>
</evidence>
<dbReference type="InterPro" id="IPR043725">
    <property type="entry name" value="DUF5667"/>
</dbReference>
<comment type="caution">
    <text evidence="3">The sequence shown here is derived from an EMBL/GenBank/DDBJ whole genome shotgun (WGS) entry which is preliminary data.</text>
</comment>
<evidence type="ECO:0000313" key="3">
    <source>
        <dbReference type="EMBL" id="NYJ04897.1"/>
    </source>
</evidence>
<evidence type="ECO:0000256" key="1">
    <source>
        <dbReference type="SAM" id="MobiDB-lite"/>
    </source>
</evidence>
<feature type="compositionally biased region" description="Pro residues" evidence="1">
    <location>
        <begin position="359"/>
        <end position="368"/>
    </location>
</feature>
<feature type="compositionally biased region" description="Low complexity" evidence="1">
    <location>
        <begin position="344"/>
        <end position="358"/>
    </location>
</feature>
<feature type="domain" description="DUF5667" evidence="2">
    <location>
        <begin position="112"/>
        <end position="162"/>
    </location>
</feature>
<keyword evidence="4" id="KW-1185">Reference proteome</keyword>
<dbReference type="EMBL" id="JACBZT010000001">
    <property type="protein sequence ID" value="NYJ04897.1"/>
    <property type="molecule type" value="Genomic_DNA"/>
</dbReference>
<proteinExistence type="predicted"/>
<protein>
    <recommendedName>
        <fullName evidence="2">DUF5667 domain-containing protein</fullName>
    </recommendedName>
</protein>
<gene>
    <name evidence="3" type="ORF">GGQ55_001175</name>
</gene>
<feature type="compositionally biased region" description="Low complexity" evidence="1">
    <location>
        <begin position="386"/>
        <end position="404"/>
    </location>
</feature>
<accession>A0A853CC31</accession>
<sequence length="416" mass="40701">MNAHTGSHAAPRRGAAVRAREEALVGRLGELGTALDGEPDAAFRAATRARLVAMAAVRTPEPVGKARARRFLGASAVETATARWRGRFTAGLAGAAVAVTALAGLVAVSTGAQPGDPLYGLKRGTEQTQLALASDSSRGQTLLDFASTRLHELDHLLSEGTTALPAAGGSGSDGDVLAADASPELVIQTLRTMDAQTTEGASWLTTRAVQTGSASPLDFLAQWSAQQSADLSALVPKVPAGARDAMGNSLALISEVRARDTALQGALACPGGPATAGTDQYGPLPADCGVQTPPSAAGGSTPEPGTVPGEGQTATDLPTSAIPAAPTGDTGSSGSTGAPGGSTAGTTVPTVPRTTVPSAPAPSLPTLPLPSVSVSLPGGSAGGSSGSASTPTSGSTSSTSPPLVSICLGPIAVGSC</sequence>
<reference evidence="3 4" key="1">
    <citation type="submission" date="2020-07" db="EMBL/GenBank/DDBJ databases">
        <title>Sequencing the genomes of 1000 actinobacteria strains.</title>
        <authorList>
            <person name="Klenk H.-P."/>
        </authorList>
    </citation>
    <scope>NUCLEOTIDE SEQUENCE [LARGE SCALE GENOMIC DNA]</scope>
    <source>
        <strain evidence="3 4">DSM 104001</strain>
    </source>
</reference>
<feature type="compositionally biased region" description="Low complexity" evidence="1">
    <location>
        <begin position="324"/>
        <end position="336"/>
    </location>
</feature>
<dbReference type="Pfam" id="PF18915">
    <property type="entry name" value="DUF5667"/>
    <property type="match status" value="1"/>
</dbReference>
<dbReference type="Proteomes" id="UP000541969">
    <property type="component" value="Unassembled WGS sequence"/>
</dbReference>
<dbReference type="AlphaFoldDB" id="A0A853CC31"/>
<dbReference type="RefSeq" id="WP_179715554.1">
    <property type="nucleotide sequence ID" value="NZ_JACBZT010000001.1"/>
</dbReference>
<evidence type="ECO:0000313" key="4">
    <source>
        <dbReference type="Proteomes" id="UP000541969"/>
    </source>
</evidence>
<feature type="compositionally biased region" description="Low complexity" evidence="1">
    <location>
        <begin position="369"/>
        <end position="378"/>
    </location>
</feature>